<feature type="region of interest" description="Disordered" evidence="5">
    <location>
        <begin position="1373"/>
        <end position="1397"/>
    </location>
</feature>
<dbReference type="SUPFAM" id="SSF57850">
    <property type="entry name" value="RING/U-box"/>
    <property type="match status" value="1"/>
</dbReference>
<dbReference type="PANTHER" id="PTHR22791">
    <property type="entry name" value="RING-TYPE DOMAIN-CONTAINING PROTEIN"/>
    <property type="match status" value="1"/>
</dbReference>
<evidence type="ECO:0000256" key="4">
    <source>
        <dbReference type="PROSITE-ProRule" id="PRU00175"/>
    </source>
</evidence>
<accession>A0A423SQ71</accession>
<feature type="compositionally biased region" description="Low complexity" evidence="5">
    <location>
        <begin position="1383"/>
        <end position="1397"/>
    </location>
</feature>
<dbReference type="Pfam" id="PF13445">
    <property type="entry name" value="zf-RING_UBOX"/>
    <property type="match status" value="1"/>
</dbReference>
<feature type="region of interest" description="Disordered" evidence="5">
    <location>
        <begin position="1443"/>
        <end position="1475"/>
    </location>
</feature>
<evidence type="ECO:0000256" key="2">
    <source>
        <dbReference type="ARBA" id="ARBA00022771"/>
    </source>
</evidence>
<dbReference type="InterPro" id="IPR051435">
    <property type="entry name" value="RING_finger_E3_ubiq-ligases"/>
</dbReference>
<feature type="region of interest" description="Disordered" evidence="5">
    <location>
        <begin position="1202"/>
        <end position="1283"/>
    </location>
</feature>
<dbReference type="InterPro" id="IPR001841">
    <property type="entry name" value="Znf_RING"/>
</dbReference>
<feature type="compositionally biased region" description="Polar residues" evidence="5">
    <location>
        <begin position="191"/>
        <end position="201"/>
    </location>
</feature>
<dbReference type="PANTHER" id="PTHR22791:SF6">
    <property type="entry name" value="RING-TYPE DOMAIN-CONTAINING PROTEIN"/>
    <property type="match status" value="1"/>
</dbReference>
<organism evidence="7 8">
    <name type="scientific">Penaeus vannamei</name>
    <name type="common">Whiteleg shrimp</name>
    <name type="synonym">Litopenaeus vannamei</name>
    <dbReference type="NCBI Taxonomy" id="6689"/>
    <lineage>
        <taxon>Eukaryota</taxon>
        <taxon>Metazoa</taxon>
        <taxon>Ecdysozoa</taxon>
        <taxon>Arthropoda</taxon>
        <taxon>Crustacea</taxon>
        <taxon>Multicrustacea</taxon>
        <taxon>Malacostraca</taxon>
        <taxon>Eumalacostraca</taxon>
        <taxon>Eucarida</taxon>
        <taxon>Decapoda</taxon>
        <taxon>Dendrobranchiata</taxon>
        <taxon>Penaeoidea</taxon>
        <taxon>Penaeidae</taxon>
        <taxon>Penaeus</taxon>
    </lineage>
</organism>
<dbReference type="CDD" id="cd16449">
    <property type="entry name" value="RING-HC"/>
    <property type="match status" value="1"/>
</dbReference>
<feature type="compositionally biased region" description="Low complexity" evidence="5">
    <location>
        <begin position="931"/>
        <end position="949"/>
    </location>
</feature>
<keyword evidence="1" id="KW-0479">Metal-binding</keyword>
<gene>
    <name evidence="7" type="ORF">C7M84_015604</name>
</gene>
<protein>
    <recommendedName>
        <fullName evidence="6">RING-type domain-containing protein</fullName>
    </recommendedName>
</protein>
<reference evidence="7 8" key="2">
    <citation type="submission" date="2019-01" db="EMBL/GenBank/DDBJ databases">
        <title>The decoding of complex shrimp genome reveals the adaptation for benthos swimmer, frequently molting mechanism and breeding impact on genome.</title>
        <authorList>
            <person name="Sun Y."/>
            <person name="Gao Y."/>
            <person name="Yu Y."/>
        </authorList>
    </citation>
    <scope>NUCLEOTIDE SEQUENCE [LARGE SCALE GENOMIC DNA]</scope>
    <source>
        <tissue evidence="7">Muscle</tissue>
    </source>
</reference>
<feature type="region of interest" description="Disordered" evidence="5">
    <location>
        <begin position="379"/>
        <end position="423"/>
    </location>
</feature>
<feature type="compositionally biased region" description="Polar residues" evidence="5">
    <location>
        <begin position="1542"/>
        <end position="1553"/>
    </location>
</feature>
<dbReference type="PROSITE" id="PS50089">
    <property type="entry name" value="ZF_RING_2"/>
    <property type="match status" value="1"/>
</dbReference>
<dbReference type="PROSITE" id="PS00518">
    <property type="entry name" value="ZF_RING_1"/>
    <property type="match status" value="1"/>
</dbReference>
<feature type="region of interest" description="Disordered" evidence="5">
    <location>
        <begin position="929"/>
        <end position="966"/>
    </location>
</feature>
<feature type="region of interest" description="Disordered" evidence="5">
    <location>
        <begin position="1513"/>
        <end position="1553"/>
    </location>
</feature>
<evidence type="ECO:0000256" key="1">
    <source>
        <dbReference type="ARBA" id="ARBA00022723"/>
    </source>
</evidence>
<feature type="compositionally biased region" description="Low complexity" evidence="5">
    <location>
        <begin position="1212"/>
        <end position="1229"/>
    </location>
</feature>
<dbReference type="InterPro" id="IPR017907">
    <property type="entry name" value="Znf_RING_CS"/>
</dbReference>
<feature type="compositionally biased region" description="Polar residues" evidence="5">
    <location>
        <begin position="1520"/>
        <end position="1531"/>
    </location>
</feature>
<feature type="compositionally biased region" description="Low complexity" evidence="5">
    <location>
        <begin position="1443"/>
        <end position="1458"/>
    </location>
</feature>
<feature type="compositionally biased region" description="Low complexity" evidence="5">
    <location>
        <begin position="689"/>
        <end position="703"/>
    </location>
</feature>
<dbReference type="InterPro" id="IPR013083">
    <property type="entry name" value="Znf_RING/FYVE/PHD"/>
</dbReference>
<reference evidence="7 8" key="1">
    <citation type="submission" date="2018-04" db="EMBL/GenBank/DDBJ databases">
        <authorList>
            <person name="Zhang X."/>
            <person name="Yuan J."/>
            <person name="Li F."/>
            <person name="Xiang J."/>
        </authorList>
    </citation>
    <scope>NUCLEOTIDE SEQUENCE [LARGE SCALE GENOMIC DNA]</scope>
    <source>
        <tissue evidence="7">Muscle</tissue>
    </source>
</reference>
<keyword evidence="2 4" id="KW-0863">Zinc-finger</keyword>
<feature type="compositionally biased region" description="Polar residues" evidence="5">
    <location>
        <begin position="215"/>
        <end position="231"/>
    </location>
</feature>
<dbReference type="SMART" id="SM00184">
    <property type="entry name" value="RING"/>
    <property type="match status" value="1"/>
</dbReference>
<evidence type="ECO:0000256" key="5">
    <source>
        <dbReference type="SAM" id="MobiDB-lite"/>
    </source>
</evidence>
<dbReference type="InterPro" id="IPR027370">
    <property type="entry name" value="Znf-RING_euk"/>
</dbReference>
<keyword evidence="3" id="KW-0862">Zinc</keyword>
<evidence type="ECO:0000313" key="8">
    <source>
        <dbReference type="Proteomes" id="UP000283509"/>
    </source>
</evidence>
<dbReference type="EMBL" id="QCYY01002946">
    <property type="protein sequence ID" value="ROT66375.1"/>
    <property type="molecule type" value="Genomic_DNA"/>
</dbReference>
<dbReference type="GO" id="GO:0008270">
    <property type="term" value="F:zinc ion binding"/>
    <property type="evidence" value="ECO:0007669"/>
    <property type="project" value="UniProtKB-KW"/>
</dbReference>
<feature type="region of interest" description="Disordered" evidence="5">
    <location>
        <begin position="633"/>
        <end position="652"/>
    </location>
</feature>
<dbReference type="Gene3D" id="3.30.40.10">
    <property type="entry name" value="Zinc/RING finger domain, C3HC4 (zinc finger)"/>
    <property type="match status" value="1"/>
</dbReference>
<name>A0A423SQ71_PENVA</name>
<sequence>MKDLETECTCSVCLEFFATGARAPLLLPTCGHTFCRACLTKLQSTIPWHCPLCGSAYTSKSVSKLPVNYLALGVASALEKCLKEKSQGESKGSTDQTPSSLNGTKDKLYSVINRSESPERLQFSSIFKYDVSFEEHRLKEQTKRCVVNNSLSPFTSPNTGLYSVFADGDTSGPSSSSASASALPRFRSGETKSATNSTFKTNPVKDEVSAARPESSVSKNTFDPQSLSKVDTSGTGSSAASGSTLSLFISGEKSATNSVFPFGSVKDEVTAKAESSVSKNIFEPQSLSKVDTSITGLSSAFASSLSPFIFVERKSATDSTFPARSVKNKVTAKAESSVSKNMFEQLSLSNGKKSGTASSPASGSALSLFTTGETKSAVNSTFPTNSVKDEVSAARPESSLSKNTFEPQALSKVDTSGTGSSSASGSTLSLFISGEKKSATNSAFPACSMKEVTAKTLSRTGFSSASASCLSPFIFGERKSTDSTFPACSVKDEVTAKAESSVSKNIFEPQSLSKADTSITGPSSASTSGLSPFTFGDSKSATCSMFPACSVKNKVTARPESSVSKNMFEQLSLSNGNKSGIGSSSASGSGLSLFTTGERTSATDSTFPTNSVKDEVSAAKTESSFIKNTFEPQSVSKVDTSTRDPSFTSASGLSPFTFGERKSATNSVFPACSVKDEVTAKDLSKVDKSGTGPSSASASSLSPFTFRERKSATDSSFPSCSVKDEVTGKTESSVSKNIFEPPSLFKLDMSGTGPSSASTSGLSPFTFGERKSTADSISPACSVKDEVTAKAESSVSKNIIEPPSLFKLDMSGTGPSSASASGLLPFTFGERKSAADSISPACSVKDEVTAKAESSVSQNMFEQLSLSNGNKSGIGSSASGNARSLFTTGERKSTTDSMFPTNSVKDEVSAAKTESSFIKNTFEPQSVCKVDTSTTDPSSASGSSLSPFTFRERKSSTDSMSPACSVKDEVTAKAESSVSKNKFEELPLSKVDTSGTGSSSASGNALSLFRFRERKSATDSTFPTNSVKDEVTAKALSKVDTSKSGPSFASASGLFLFTSGEKSATNSAFPFGSVKDEVTGKAESSVSKNILEPQSLSKVDTSGAGSSSASGNALSLFRFRERKSATDSTFPTNSVKDKVSAAKTESSFIKNTFEPQSISKVDTSKTGPSFESVSGLSPFTFGERKSATNSVFPACSVKDEVTTKDPSKVDMSGTGPSSASASSLSPFTFREGKSSTDSMSPACSVKDEVTAKAESSVSKNKFEELPLSKVDTPGTGSSSASGNALSLFRFRERKSATDSTFPTNSVKDKVSAAKTESSFIENTFEPQSFSKVDTSKTGPSFESASGLSPFTFGERKSATNSVFPACSVKDEVTTKDPSKVDMSGTGPSSASASSLSPFTFRERTSATDSTFPSCSVKDEVTAKAESSVSKNIFEQLSLSNGNKSGIGSSSASGNARSLFTTGERKSTTDSTFPTNSVKDEVSAVRTESFLCICQRPITIHISVKDEVTTKGLSKVDMSGTDPSSASASGLSPFTFGERKSATDSTFPTSKSSF</sequence>
<feature type="domain" description="RING-type" evidence="6">
    <location>
        <begin position="10"/>
        <end position="53"/>
    </location>
</feature>
<feature type="region of interest" description="Disordered" evidence="5">
    <location>
        <begin position="173"/>
        <end position="240"/>
    </location>
</feature>
<feature type="region of interest" description="Disordered" evidence="5">
    <location>
        <begin position="683"/>
        <end position="703"/>
    </location>
</feature>
<proteinExistence type="predicted"/>
<dbReference type="GO" id="GO:0016567">
    <property type="term" value="P:protein ubiquitination"/>
    <property type="evidence" value="ECO:0007669"/>
    <property type="project" value="TreeGrafter"/>
</dbReference>
<keyword evidence="8" id="KW-1185">Reference proteome</keyword>
<evidence type="ECO:0000256" key="3">
    <source>
        <dbReference type="ARBA" id="ARBA00022833"/>
    </source>
</evidence>
<dbReference type="GO" id="GO:0061630">
    <property type="term" value="F:ubiquitin protein ligase activity"/>
    <property type="evidence" value="ECO:0007669"/>
    <property type="project" value="TreeGrafter"/>
</dbReference>
<evidence type="ECO:0000259" key="6">
    <source>
        <dbReference type="PROSITE" id="PS50089"/>
    </source>
</evidence>
<dbReference type="OrthoDB" id="252722at2759"/>
<evidence type="ECO:0000313" key="7">
    <source>
        <dbReference type="EMBL" id="ROT66375.1"/>
    </source>
</evidence>
<dbReference type="Proteomes" id="UP000283509">
    <property type="component" value="Unassembled WGS sequence"/>
</dbReference>
<comment type="caution">
    <text evidence="7">The sequence shown here is derived from an EMBL/GenBank/DDBJ whole genome shotgun (WGS) entry which is preliminary data.</text>
</comment>